<feature type="region of interest" description="Disordered" evidence="1">
    <location>
        <begin position="3057"/>
        <end position="3134"/>
    </location>
</feature>
<keyword evidence="2" id="KW-0812">Transmembrane</keyword>
<accession>A0A835WG66</accession>
<keyword evidence="2" id="KW-1133">Transmembrane helix</keyword>
<feature type="compositionally biased region" description="Low complexity" evidence="1">
    <location>
        <begin position="1178"/>
        <end position="1202"/>
    </location>
</feature>
<feature type="transmembrane region" description="Helical" evidence="2">
    <location>
        <begin position="3739"/>
        <end position="3763"/>
    </location>
</feature>
<feature type="region of interest" description="Disordered" evidence="1">
    <location>
        <begin position="2776"/>
        <end position="2808"/>
    </location>
</feature>
<feature type="compositionally biased region" description="Basic and acidic residues" evidence="1">
    <location>
        <begin position="3194"/>
        <end position="3204"/>
    </location>
</feature>
<feature type="transmembrane region" description="Helical" evidence="2">
    <location>
        <begin position="3599"/>
        <end position="3624"/>
    </location>
</feature>
<keyword evidence="2" id="KW-0472">Membrane</keyword>
<evidence type="ECO:0000313" key="4">
    <source>
        <dbReference type="Proteomes" id="UP000613740"/>
    </source>
</evidence>
<evidence type="ECO:0000256" key="2">
    <source>
        <dbReference type="SAM" id="Phobius"/>
    </source>
</evidence>
<name>A0A835WG66_9CHLO</name>
<feature type="compositionally biased region" description="Low complexity" evidence="1">
    <location>
        <begin position="3169"/>
        <end position="3181"/>
    </location>
</feature>
<keyword evidence="4" id="KW-1185">Reference proteome</keyword>
<evidence type="ECO:0000256" key="1">
    <source>
        <dbReference type="SAM" id="MobiDB-lite"/>
    </source>
</evidence>
<proteinExistence type="predicted"/>
<protein>
    <recommendedName>
        <fullName evidence="5">Right handed beta helix domain-containing protein</fullName>
    </recommendedName>
</protein>
<feature type="compositionally biased region" description="Polar residues" evidence="1">
    <location>
        <begin position="3265"/>
        <end position="3291"/>
    </location>
</feature>
<dbReference type="InterPro" id="IPR011050">
    <property type="entry name" value="Pectin_lyase_fold/virulence"/>
</dbReference>
<dbReference type="InterPro" id="IPR006626">
    <property type="entry name" value="PbH1"/>
</dbReference>
<evidence type="ECO:0000313" key="3">
    <source>
        <dbReference type="EMBL" id="KAG2446581.1"/>
    </source>
</evidence>
<gene>
    <name evidence="3" type="ORF">HYH02_008567</name>
</gene>
<reference evidence="3" key="1">
    <citation type="journal article" date="2020" name="bioRxiv">
        <title>Comparative genomics of Chlamydomonas.</title>
        <authorList>
            <person name="Craig R.J."/>
            <person name="Hasan A.R."/>
            <person name="Ness R.W."/>
            <person name="Keightley P.D."/>
        </authorList>
    </citation>
    <scope>NUCLEOTIDE SEQUENCE</scope>
    <source>
        <strain evidence="3">CCAP 11/173</strain>
    </source>
</reference>
<feature type="region of interest" description="Disordered" evidence="1">
    <location>
        <begin position="2206"/>
        <end position="2234"/>
    </location>
</feature>
<feature type="compositionally biased region" description="Polar residues" evidence="1">
    <location>
        <begin position="3443"/>
        <end position="3452"/>
    </location>
</feature>
<sequence>MPYVRCEAAAAAATAAVVPAAAAAAAVAAAAAATAAAAGRNSGSSSSSSSSAGQQQQATGMAELVAVRLGPSLAPLHAAGLLELTGIRVLGWDRAANGSSSNSTAGSSRSSTGSSGSSTQSTADYGVTFVGVPHLLLRDSTLADASLSGVAPLVVCENCTFLTVERLTVEGLEGEPLVQRANGIPSVRQVTHGAVAANGLAAARLVGVSCSRVVNSYGFACVRLSYLPLELRRSALLAAAKATAAAAASSAMAAATATPAQASGGSVAAATNMSVAAEDLAAPAPAPPPAPARAAAELALADVQPPPLLLISDSSFANNSVVCTSNTSSSSSSSSSSSGASGVSGAYGAADGDAKLRLSRFNASSNDVVTGSFESGDGGAVYMLGGGRSSVTITDGSIITSNQGTHGGAVYTESSASLLVEVSGGSRLALNRAGYTGGAISAGGKQDVAIRVTGGSSLSRNVVSGYGGAILAFAKTGSLVVSDQSSITGNVANLYGPSTDSPDGGCGGGAWLEFQNTTLIEISGGSAVANNGAINNGGGLYVWKDMGTFILNGSRMSGNVVQGGPYVTEGGALFVDRSAISIILDGGAVMSDNKAGVWGGAIGIEANGLGDGMVQLGRLVVKGGSSVTGNSAGQAGGAIYLGVKGFVGAVELLEGSRFINNTARDGGGVFYSKVDVVNVTMHGVLVSENGLLPGLREAAGSGTFGDGGALYFMRQVADLTIVNTTLTRNVARGGGAIGVYGNVVAVTITNSTITHNVALFKDGGALWLGTSAGTLRLAAGTLVSNNHAAACNTSSSAECGPADDRARGGAIWVGSNAGAVVLEGGTVAAENEAGVSGGFLYVGGTLGSLRVDGGSAVRGNRARHYVGGAVFVALAVGSVEVAGGSSVTGNVAQAYGGFMVAAARLSSFTISGGSSITYNRVLNGSGGVLAIERNVSSFAITGGSDVSYNAAVNGSGGVLYAGNAVNGFMVSGSSTCAGNTAGMVGGMVAADGLARNVSISGGSRISDCAAANYGGFVHAEDSLQHVTVEASTIQNCTAGVGGGAFSSGGQLRNLTLAGGAAVRDCAATDTSATRTGGAVFVGWELEGLTLTGGSSIEGGGADQGGGVYVYGAAKRVSLAGGSSIRRCTARLGGALFVGSEGLTGLSLTGGSSIGSSKATSRGGCIYVGASAADAGSLGADGGSSSSNSDGGSSAGSSSGSSAHDMRGVVLADGSEIAQCTAAEGGAVYVAGGAATDWRLGGGATIRNNRASLDGGAVWAAAAGDWLLEGNSSISENSCGRDGGAVYISDGTFSSSAAGGSSNNGAGGSPGSGATAPPLAPLLLQLTLSGGGRVSSNRAERFGGACFLKGTGGLQLLNVTGAGSAIASNQGLSGGAFYVTGAVVQVSVAAGGAVTGNRGTGGDGGFLATLQDLGRMEVTGAGSTLSDNVAGFGNGGAVFVTGGAASVVVADGAEVSGNRARFGGALAVKGRVVTFELTGRGAAASNYAAYSGAVLHAGGGAASVRMSGGARAAGNRAGLHGGVLWAAGVAEVVMSGGVVVEGNRAVLGAGGVLAVEGAGIGRLDVAGGCDIRGNQAATHGGFVFSEDTTVSEAPAAIASASGGADNAETEPAAAAAAAVDEARVAAWVRLTGSNFTANTAATGNGGGLAFGSAAVAVVGCAVANNAAPGGAGGFLFLGRQWQAADDAAAQDQSLPAANAPSCSALPASSIFSSEDSTYTGNHAGTYGGAVALYGNGSSSSSRTGGSGSSKCETLRRRLVASVVRSQFVENGAALGGGAVALLAVNASVDAGSSGSSTNGGSSTGQQQQAQEVRLSFTGSRLVRNAAGQESGEARSSGSGSSSTPGMGGGAVLIWVEQPAAAAGVAGVNSSLILEGCEFQANAAWIGGGGDIAVWSTAALQRQQQLIAALTGMAAAAVAAATTVATNTSAAALAGGNQHVRITDSTFVNSSAVADGGSLLSVCGCSSDISSTPAVACSIDIRHSTFKGATAGRDGGALALAAGAAAARGATANASSTGAVSRSTPAGLATPVAAAVELESCRFEGNAASGRGGAISYVELAPPGASTAVAPCDGNSGCNSLGTTAPYARGLAGLRLRSSQLLGNRAKQGGGAVALAEGSTALIAGSTLGSNSAPTGPGGAVLARGCNVLWVDGSAIADSRTLASTGGGIYAAGCSLVLVNGSRLSGNSAANGGGMFVSPATNAVTAAVASGGGSSSGSSSSTTPQRRHMLAGDTASPGTDDGFSALIVLDTVFANNSAILPAAPAADDTEAGGAGVGVGPGKGGGVFVQSGVSALFSNTAFTPSNAAASGSALASTQHCSAGSSNISSSSSGLLEDLVRRVSDAESRATAAAGVSEWRDALYTAHQQGAAGCSPLLLVSTAVPPSAMLDEVTQRLPRPVWMEDANMTALAAWCEGSSTNTAESSSGGSRSSAAAASTRVGALLQTLAQCSLPQLSANELATAAAAAVEFPPTQLRLQLPCSMIQGGGSSGSSSKGSSTCFIGGGAIAEAAAADGGSSIGLQQPRSRATATVSVLPEEPFAMRVQLVDAHGGATTPVASTYKVTLSLRVLPPPSAPVWSATSPAANSSSNQSSAPSSSGAAAPTAAVGTAAWLDGLCASQQQLLPAADAAWWWCDPDFANLDVGRAQSLTQVLDMGSAEWPRVLLRGWPGDYLLVLRATGPLQVAELSVPLEPQQLQQLTQRAMAGELARAYDGSEVMCKECPNNADCPGGRAIVPLPGYWHSAPNSAAVHACHVPDACLAPSDVAFILSRSGFGSSSFTNQLPPPTVGSSSTSGDGSSSNSADGGSSDVDGVDQRTQALLACQSELFTTGAPPYGNTTLGWGNASSATAGCSLELYMQMQCGDGYTGNLCAACLPGYAVSQDLECDECPSMARTLGLSLLAFFGSVALIMYTAVASLGAATAGASEGTGVTQGDIMKILIVHCQYTVIITRLNIDYPHVITTLKAGLGSITGAASQGISFNYGCLVARSPTGQRALAQLSGSLLVPCVVIACSLALWALRYKFLHRAVLRRTRAMHGHRHGADALPSFNYYNESMAPVEEEASLEDGSGSIAGRGDSGRSCRSRGSGREAAAAGGHALHGGCTAEPAAQQQQQQQQQQQVADAAAPPHGASAATAAAAAQAEAAAAEAPMSSAADAAGWSTEELVLRRQCSSTSHHSPTTNSSVDDTPLAPASLHHYADTQQHDQHPQQQPAPAITPLLQPAPPAAPLPPPAAPRPPLPPRAPSYEPGAAAAAAAALLPPAAAVAQRTHSQTSWQQPTASTHSDTSQPPQSRRASYGGGGECGSTPQNAPATPSRLGLPSQHPPPPEHPSSQQQHNQHQHRHYQQHASSAPQSRQHSVSSAQQQHPHHRSSQPGSRHASYVGIVQGPSLSPSPSTTKQQRQLAQQVLLGSNQNPAPPLPTAGSSNPLQPQTSSQRPSASDPPPGTSTRSHTWSYLASRRNRDRPSDGGGGGGGAGPRGGRNSSGGGGGMSERVSHVSNVSQAMRKLGSRALMLVKPRDTPTSALALADTSLGFWQQLGLVLMSGVFVLYAGWAQAAFSVFSCYRIDEGGSLVPENERANWSRGYWFLDMQQPCYSGTHMALYLPIGIVSVCLFCLAPPLSSFLLMWRARHRLAEYRTQQMWGFMYKRYRQQFFFWESILQLQTLALVAVDVFGRGMPVLYQALLLLAVLLSIASINMFCAPLRTRRLVVLEFSSHMVLCLTITLSLYFIPTDALPLSDGEATAVGAIMFALNICLLAAYVAYILALSWPSFKPHMDRAGAAARRALRGRGVSSAADAPSQYATKKGALDVEDKGAEAAAGEGAVESEAHGVLASEAMAGADVVRAEAAGARSRQQESACMRDMAIGS</sequence>
<feature type="transmembrane region" description="Helical" evidence="2">
    <location>
        <begin position="3650"/>
        <end position="3670"/>
    </location>
</feature>
<dbReference type="PANTHER" id="PTHR19862">
    <property type="entry name" value="WD REPEAT-CONTAINING PROTEIN 48"/>
    <property type="match status" value="1"/>
</dbReference>
<feature type="transmembrane region" description="Helical" evidence="2">
    <location>
        <begin position="3676"/>
        <end position="3698"/>
    </location>
</feature>
<feature type="compositionally biased region" description="Pro residues" evidence="1">
    <location>
        <begin position="3218"/>
        <end position="3240"/>
    </location>
</feature>
<dbReference type="OrthoDB" id="549010at2759"/>
<feature type="compositionally biased region" description="Polar residues" evidence="1">
    <location>
        <begin position="3385"/>
        <end position="3411"/>
    </location>
</feature>
<feature type="compositionally biased region" description="Low complexity" evidence="1">
    <location>
        <begin position="2785"/>
        <end position="2807"/>
    </location>
</feature>
<dbReference type="GO" id="GO:0043130">
    <property type="term" value="F:ubiquitin binding"/>
    <property type="evidence" value="ECO:0007669"/>
    <property type="project" value="TreeGrafter"/>
</dbReference>
<dbReference type="Proteomes" id="UP000613740">
    <property type="component" value="Unassembled WGS sequence"/>
</dbReference>
<dbReference type="InterPro" id="IPR051246">
    <property type="entry name" value="WDR48"/>
</dbReference>
<feature type="compositionally biased region" description="Low complexity" evidence="1">
    <location>
        <begin position="3076"/>
        <end position="3134"/>
    </location>
</feature>
<feature type="region of interest" description="Disordered" evidence="1">
    <location>
        <begin position="1178"/>
        <end position="1203"/>
    </location>
</feature>
<dbReference type="GO" id="GO:0000724">
    <property type="term" value="P:double-strand break repair via homologous recombination"/>
    <property type="evidence" value="ECO:0007669"/>
    <property type="project" value="TreeGrafter"/>
</dbReference>
<dbReference type="SUPFAM" id="SSF51126">
    <property type="entry name" value="Pectin lyase-like"/>
    <property type="match status" value="2"/>
</dbReference>
<evidence type="ECO:0008006" key="5">
    <source>
        <dbReference type="Google" id="ProtNLM"/>
    </source>
</evidence>
<feature type="transmembrane region" description="Helical" evidence="2">
    <location>
        <begin position="2993"/>
        <end position="3017"/>
    </location>
</feature>
<feature type="compositionally biased region" description="Polar residues" evidence="1">
    <location>
        <begin position="3419"/>
        <end position="3435"/>
    </location>
</feature>
<feature type="transmembrane region" description="Helical" evidence="2">
    <location>
        <begin position="2893"/>
        <end position="2912"/>
    </location>
</feature>
<feature type="compositionally biased region" description="Low complexity" evidence="1">
    <location>
        <begin position="2576"/>
        <end position="2598"/>
    </location>
</feature>
<feature type="region of interest" description="Disordered" evidence="1">
    <location>
        <begin position="98"/>
        <end position="120"/>
    </location>
</feature>
<dbReference type="EMBL" id="JAEHOD010000026">
    <property type="protein sequence ID" value="KAG2446581.1"/>
    <property type="molecule type" value="Genomic_DNA"/>
</dbReference>
<feature type="compositionally biased region" description="Low complexity" evidence="1">
    <location>
        <begin position="3205"/>
        <end position="3217"/>
    </location>
</feature>
<feature type="transmembrane region" description="Helical" evidence="2">
    <location>
        <begin position="3705"/>
        <end position="3727"/>
    </location>
</feature>
<dbReference type="SMART" id="SM00710">
    <property type="entry name" value="PbH1"/>
    <property type="match status" value="24"/>
</dbReference>
<organism evidence="3 4">
    <name type="scientific">Chlamydomonas schloesseri</name>
    <dbReference type="NCBI Taxonomy" id="2026947"/>
    <lineage>
        <taxon>Eukaryota</taxon>
        <taxon>Viridiplantae</taxon>
        <taxon>Chlorophyta</taxon>
        <taxon>core chlorophytes</taxon>
        <taxon>Chlorophyceae</taxon>
        <taxon>CS clade</taxon>
        <taxon>Chlamydomonadales</taxon>
        <taxon>Chlamydomonadaceae</taxon>
        <taxon>Chlamydomonas</taxon>
    </lineage>
</organism>
<feature type="region of interest" description="Disordered" evidence="1">
    <location>
        <begin position="3259"/>
        <end position="3490"/>
    </location>
</feature>
<feature type="region of interest" description="Disordered" evidence="1">
    <location>
        <begin position="1824"/>
        <end position="1843"/>
    </location>
</feature>
<dbReference type="PANTHER" id="PTHR19862:SF14">
    <property type="entry name" value="WD REPEAT-CONTAINING PROTEIN 48"/>
    <property type="match status" value="1"/>
</dbReference>
<feature type="compositionally biased region" description="Gly residues" evidence="1">
    <location>
        <begin position="3464"/>
        <end position="3487"/>
    </location>
</feature>
<comment type="caution">
    <text evidence="3">The sequence shown here is derived from an EMBL/GenBank/DDBJ whole genome shotgun (WGS) entry which is preliminary data.</text>
</comment>
<feature type="region of interest" description="Disordered" evidence="1">
    <location>
        <begin position="3163"/>
        <end position="3245"/>
    </location>
</feature>
<feature type="region of interest" description="Disordered" evidence="1">
    <location>
        <begin position="2575"/>
        <end position="2598"/>
    </location>
</feature>